<dbReference type="PANTHER" id="PTHR11505">
    <property type="entry name" value="L1 TRANSPOSABLE ELEMENT-RELATED"/>
    <property type="match status" value="1"/>
</dbReference>
<name>A0A4Z2FH00_9TELE</name>
<gene>
    <name evidence="1" type="ORF">EYF80_049354</name>
</gene>
<accession>A0A4Z2FH00</accession>
<dbReference type="Proteomes" id="UP000314294">
    <property type="component" value="Unassembled WGS sequence"/>
</dbReference>
<evidence type="ECO:0000313" key="2">
    <source>
        <dbReference type="Proteomes" id="UP000314294"/>
    </source>
</evidence>
<evidence type="ECO:0000313" key="1">
    <source>
        <dbReference type="EMBL" id="TNN40476.1"/>
    </source>
</evidence>
<proteinExistence type="predicted"/>
<comment type="caution">
    <text evidence="1">The sequence shown here is derived from an EMBL/GenBank/DDBJ whole genome shotgun (WGS) entry which is preliminary data.</text>
</comment>
<dbReference type="AlphaFoldDB" id="A0A4Z2FH00"/>
<dbReference type="Gene3D" id="3.30.70.1820">
    <property type="entry name" value="L1 transposable element, RRM domain"/>
    <property type="match status" value="1"/>
</dbReference>
<dbReference type="EMBL" id="SRLO01001186">
    <property type="protein sequence ID" value="TNN40476.1"/>
    <property type="molecule type" value="Genomic_DNA"/>
</dbReference>
<reference evidence="1 2" key="1">
    <citation type="submission" date="2019-03" db="EMBL/GenBank/DDBJ databases">
        <title>First draft genome of Liparis tanakae, snailfish: a comprehensive survey of snailfish specific genes.</title>
        <authorList>
            <person name="Kim W."/>
            <person name="Song I."/>
            <person name="Jeong J.-H."/>
            <person name="Kim D."/>
            <person name="Kim S."/>
            <person name="Ryu S."/>
            <person name="Song J.Y."/>
            <person name="Lee S.K."/>
        </authorList>
    </citation>
    <scope>NUCLEOTIDE SEQUENCE [LARGE SCALE GENOMIC DNA]</scope>
    <source>
        <tissue evidence="1">Muscle</tissue>
    </source>
</reference>
<keyword evidence="2" id="KW-1185">Reference proteome</keyword>
<sequence>MANSANATGGTTSLPADLEKLRTMLLSDLKSTIQKALAPLADLINKLREPRRIMAGVLPVSKKTLDDLENRSRRCNLRVTNLAEKIEGTDPVKFMSGFFAETLGSDLFPTPPTLDTGSGLGSGSNSKPRTMMVTFHYFQDKDRALRLSRDKLNYRGGRVVFYPGYSAAVTRSEQHLTL</sequence>
<protein>
    <submittedName>
        <fullName evidence="1">Uncharacterized protein</fullName>
    </submittedName>
</protein>
<dbReference type="OrthoDB" id="10059413at2759"/>
<dbReference type="InterPro" id="IPR004244">
    <property type="entry name" value="Transposase_22"/>
</dbReference>
<organism evidence="1 2">
    <name type="scientific">Liparis tanakae</name>
    <name type="common">Tanaka's snailfish</name>
    <dbReference type="NCBI Taxonomy" id="230148"/>
    <lineage>
        <taxon>Eukaryota</taxon>
        <taxon>Metazoa</taxon>
        <taxon>Chordata</taxon>
        <taxon>Craniata</taxon>
        <taxon>Vertebrata</taxon>
        <taxon>Euteleostomi</taxon>
        <taxon>Actinopterygii</taxon>
        <taxon>Neopterygii</taxon>
        <taxon>Teleostei</taxon>
        <taxon>Neoteleostei</taxon>
        <taxon>Acanthomorphata</taxon>
        <taxon>Eupercaria</taxon>
        <taxon>Perciformes</taxon>
        <taxon>Cottioidei</taxon>
        <taxon>Cottales</taxon>
        <taxon>Liparidae</taxon>
        <taxon>Liparis</taxon>
    </lineage>
</organism>